<feature type="region of interest" description="Disordered" evidence="1">
    <location>
        <begin position="45"/>
        <end position="94"/>
    </location>
</feature>
<dbReference type="WBParaSite" id="nRc.2.0.1.t00802-RA">
    <property type="protein sequence ID" value="nRc.2.0.1.t00802-RA"/>
    <property type="gene ID" value="nRc.2.0.1.g00802"/>
</dbReference>
<feature type="compositionally biased region" description="Basic and acidic residues" evidence="1">
    <location>
        <begin position="114"/>
        <end position="132"/>
    </location>
</feature>
<feature type="region of interest" description="Disordered" evidence="1">
    <location>
        <begin position="114"/>
        <end position="150"/>
    </location>
</feature>
<evidence type="ECO:0000313" key="2">
    <source>
        <dbReference type="Proteomes" id="UP000887565"/>
    </source>
</evidence>
<reference evidence="3" key="1">
    <citation type="submission" date="2022-11" db="UniProtKB">
        <authorList>
            <consortium name="WormBaseParasite"/>
        </authorList>
    </citation>
    <scope>IDENTIFICATION</scope>
</reference>
<name>A0A915HFH8_ROMCU</name>
<proteinExistence type="predicted"/>
<feature type="compositionally biased region" description="Polar residues" evidence="1">
    <location>
        <begin position="134"/>
        <end position="145"/>
    </location>
</feature>
<dbReference type="AlphaFoldDB" id="A0A915HFH8"/>
<feature type="compositionally biased region" description="Acidic residues" evidence="1">
    <location>
        <begin position="51"/>
        <end position="62"/>
    </location>
</feature>
<keyword evidence="2" id="KW-1185">Reference proteome</keyword>
<sequence length="220" mass="24714">MEIVESESETQPDLEKLTKQIKEMKEKIEILEKEKYGKAANELAKQLENTNAEEEGTSEEPYVEVVSEVSSDEEDSGANVLPAPPVYAKAGGQNVENITNTEKFAKVMHKKRRAKEERIAQEENKAELDKVKSGNFQQPARNPNDNLKYRRGLGKRGQVLNKALKEGKVDDNSAPVEIIRSRCVGLRLFIYEIVPIAENSSEFRGIPLSGPPLRYDETTP</sequence>
<protein>
    <submittedName>
        <fullName evidence="3">Uncharacterized protein</fullName>
    </submittedName>
</protein>
<accession>A0A915HFH8</accession>
<evidence type="ECO:0000313" key="3">
    <source>
        <dbReference type="WBParaSite" id="nRc.2.0.1.t00802-RA"/>
    </source>
</evidence>
<evidence type="ECO:0000256" key="1">
    <source>
        <dbReference type="SAM" id="MobiDB-lite"/>
    </source>
</evidence>
<dbReference type="Proteomes" id="UP000887565">
    <property type="component" value="Unplaced"/>
</dbReference>
<organism evidence="2 3">
    <name type="scientific">Romanomermis culicivorax</name>
    <name type="common">Nematode worm</name>
    <dbReference type="NCBI Taxonomy" id="13658"/>
    <lineage>
        <taxon>Eukaryota</taxon>
        <taxon>Metazoa</taxon>
        <taxon>Ecdysozoa</taxon>
        <taxon>Nematoda</taxon>
        <taxon>Enoplea</taxon>
        <taxon>Dorylaimia</taxon>
        <taxon>Mermithida</taxon>
        <taxon>Mermithoidea</taxon>
        <taxon>Mermithidae</taxon>
        <taxon>Romanomermis</taxon>
    </lineage>
</organism>